<proteinExistence type="predicted"/>
<dbReference type="EMBL" id="SMOL01000322">
    <property type="protein sequence ID" value="KAB2620547.1"/>
    <property type="molecule type" value="Genomic_DNA"/>
</dbReference>
<reference evidence="2 3" key="2">
    <citation type="submission" date="2019-11" db="EMBL/GenBank/DDBJ databases">
        <title>A de novo genome assembly of a pear dwarfing rootstock.</title>
        <authorList>
            <person name="Wang F."/>
            <person name="Wang J."/>
            <person name="Li S."/>
            <person name="Zhang Y."/>
            <person name="Fang M."/>
            <person name="Ma L."/>
            <person name="Zhao Y."/>
            <person name="Jiang S."/>
        </authorList>
    </citation>
    <scope>NUCLEOTIDE SEQUENCE [LARGE SCALE GENOMIC DNA]</scope>
    <source>
        <strain evidence="2">S2</strain>
        <tissue evidence="2">Leaf</tissue>
    </source>
</reference>
<feature type="region of interest" description="Disordered" evidence="1">
    <location>
        <begin position="706"/>
        <end position="725"/>
    </location>
</feature>
<organism evidence="2 3">
    <name type="scientific">Pyrus ussuriensis x Pyrus communis</name>
    <dbReference type="NCBI Taxonomy" id="2448454"/>
    <lineage>
        <taxon>Eukaryota</taxon>
        <taxon>Viridiplantae</taxon>
        <taxon>Streptophyta</taxon>
        <taxon>Embryophyta</taxon>
        <taxon>Tracheophyta</taxon>
        <taxon>Spermatophyta</taxon>
        <taxon>Magnoliopsida</taxon>
        <taxon>eudicotyledons</taxon>
        <taxon>Gunneridae</taxon>
        <taxon>Pentapetalae</taxon>
        <taxon>rosids</taxon>
        <taxon>fabids</taxon>
        <taxon>Rosales</taxon>
        <taxon>Rosaceae</taxon>
        <taxon>Amygdaloideae</taxon>
        <taxon>Maleae</taxon>
        <taxon>Pyrus</taxon>
    </lineage>
</organism>
<feature type="compositionally biased region" description="Basic and acidic residues" evidence="1">
    <location>
        <begin position="340"/>
        <end position="360"/>
    </location>
</feature>
<comment type="caution">
    <text evidence="2">The sequence shown here is derived from an EMBL/GenBank/DDBJ whole genome shotgun (WGS) entry which is preliminary data.</text>
</comment>
<feature type="compositionally biased region" description="Low complexity" evidence="1">
    <location>
        <begin position="362"/>
        <end position="374"/>
    </location>
</feature>
<name>A0A5N5GZN3_9ROSA</name>
<dbReference type="Proteomes" id="UP000327157">
    <property type="component" value="Unassembled WGS sequence"/>
</dbReference>
<sequence>MTKNDIILDVCKSCCNLYRQDLRDQCMIPNFIFGVDHYYLPCCCSVRSRLAGRIVWLLHHRLSHASFGYLRRMLPSLFSGISESNLHCENAFLHGNLEEEVYMDFPPRYDVGSFLSQCKYVLDLLKETDMLGCKPTCRGTNLFGSYSPLLGMIYIYVFYCFLVEQALCFGLDSTCLYSYEYNHSDRIGLRRFVNFAELVALSSGYRTQRPRVFLPRSQLQDREVNNDHCAKPSEFMTIETRSVKKKTIMGKSIDDLPMQGKLKFPEKQMAVDVNPFPSTTIGMVDAHIPKNKRKAEYIPVQHIRKRNGQTRLKIDLFSNAPPTERLGPPIDEPMIGSSSDETHESRVSCDHCKTPVEPGKKTSSTPSTTPTTSPRGLGNGPRRQVFDRLGPQVRPKDQAPVRRRLDFDVPFYNEDYYLRNTSSSGSPADRKTFKPPRALDQRWYSYNSPTGLYMALSKSQKCRRQRIDCMAQRREAQTNPANRWQQKKAVESICERPTPTIMTELIEGRKVAAPDFDTTIEEFEKRIKLLLQPEETRACLEHFRQEAERKLSPLPPHEPFIKIRRNLHPLFLGDSLEYMREFHKKYSANDLYGLPKACQEALDLALTCPDAEQIIQKTSDPAIKARFQHIREARVLGFEVNPYTDIDADELPFSLEDLQYLRYHFEVFSAVSLFGLTVDEEKRIARLDTYLDTRNAHIAYEERARVTQDQNKSSAVKHSRGKQPK</sequence>
<evidence type="ECO:0000313" key="2">
    <source>
        <dbReference type="EMBL" id="KAB2620547.1"/>
    </source>
</evidence>
<dbReference type="AlphaFoldDB" id="A0A5N5GZN3"/>
<reference evidence="2 3" key="1">
    <citation type="submission" date="2019-09" db="EMBL/GenBank/DDBJ databases">
        <authorList>
            <person name="Ou C."/>
        </authorList>
    </citation>
    <scope>NUCLEOTIDE SEQUENCE [LARGE SCALE GENOMIC DNA]</scope>
    <source>
        <strain evidence="2">S2</strain>
        <tissue evidence="2">Leaf</tissue>
    </source>
</reference>
<protein>
    <submittedName>
        <fullName evidence="2">Beta-glucosidase 24-like</fullName>
    </submittedName>
</protein>
<evidence type="ECO:0000313" key="3">
    <source>
        <dbReference type="Proteomes" id="UP000327157"/>
    </source>
</evidence>
<accession>A0A5N5GZN3</accession>
<evidence type="ECO:0000256" key="1">
    <source>
        <dbReference type="SAM" id="MobiDB-lite"/>
    </source>
</evidence>
<keyword evidence="3" id="KW-1185">Reference proteome</keyword>
<gene>
    <name evidence="2" type="ORF">D8674_037632</name>
</gene>
<feature type="region of interest" description="Disordered" evidence="1">
    <location>
        <begin position="319"/>
        <end position="389"/>
    </location>
</feature>
<feature type="compositionally biased region" description="Basic residues" evidence="1">
    <location>
        <begin position="715"/>
        <end position="725"/>
    </location>
</feature>